<dbReference type="GO" id="GO:0003700">
    <property type="term" value="F:DNA-binding transcription factor activity"/>
    <property type="evidence" value="ECO:0007669"/>
    <property type="project" value="TreeGrafter"/>
</dbReference>
<comment type="caution">
    <text evidence="4">The sequence shown here is derived from an EMBL/GenBank/DDBJ whole genome shotgun (WGS) entry which is preliminary data.</text>
</comment>
<organism evidence="4 5">
    <name type="scientific">Nonomuraea glycinis</name>
    <dbReference type="NCBI Taxonomy" id="2047744"/>
    <lineage>
        <taxon>Bacteria</taxon>
        <taxon>Bacillati</taxon>
        <taxon>Actinomycetota</taxon>
        <taxon>Actinomycetes</taxon>
        <taxon>Streptosporangiales</taxon>
        <taxon>Streptosporangiaceae</taxon>
        <taxon>Nonomuraea</taxon>
    </lineage>
</organism>
<dbReference type="Proteomes" id="UP000660745">
    <property type="component" value="Unassembled WGS sequence"/>
</dbReference>
<evidence type="ECO:0000259" key="3">
    <source>
        <dbReference type="PROSITE" id="PS50977"/>
    </source>
</evidence>
<keyword evidence="1 2" id="KW-0238">DNA-binding</keyword>
<evidence type="ECO:0000313" key="4">
    <source>
        <dbReference type="EMBL" id="GGP11968.1"/>
    </source>
</evidence>
<accession>A0A918A9F5</accession>
<dbReference type="AlphaFoldDB" id="A0A918A9F5"/>
<feature type="DNA-binding region" description="H-T-H motif" evidence="2">
    <location>
        <begin position="50"/>
        <end position="69"/>
    </location>
</feature>
<evidence type="ECO:0000313" key="5">
    <source>
        <dbReference type="Proteomes" id="UP000660745"/>
    </source>
</evidence>
<evidence type="ECO:0000256" key="2">
    <source>
        <dbReference type="PROSITE-ProRule" id="PRU00335"/>
    </source>
</evidence>
<sequence>MQRGYALPVSHQLPIVGQPQPERADAARNRQKIIQVAARMIELKGADQLSLDEVAREACVGVGTVYRRFGDRTGLVFALIDERERVFQEAFMNGPPPLGPGAGAAERVAAFLTALVDRVVDQQDLMLLLELGSPKVRFRGPYRLYHTHLTRLLAEVRPAVDPRFLADALLAPLNAHLISYQRDERGLTVEAIKAGARTLAQALTQPRA</sequence>
<evidence type="ECO:0000256" key="1">
    <source>
        <dbReference type="ARBA" id="ARBA00023125"/>
    </source>
</evidence>
<dbReference type="PROSITE" id="PS50977">
    <property type="entry name" value="HTH_TETR_2"/>
    <property type="match status" value="1"/>
</dbReference>
<name>A0A918A9F5_9ACTN</name>
<reference evidence="4" key="2">
    <citation type="submission" date="2020-09" db="EMBL/GenBank/DDBJ databases">
        <authorList>
            <person name="Sun Q."/>
            <person name="Zhou Y."/>
        </authorList>
    </citation>
    <scope>NUCLEOTIDE SEQUENCE</scope>
    <source>
        <strain evidence="4">CGMCC 4.7430</strain>
    </source>
</reference>
<protein>
    <submittedName>
        <fullName evidence="4">TetR family transcriptional regulator</fullName>
    </submittedName>
</protein>
<dbReference type="EMBL" id="BMNK01000011">
    <property type="protein sequence ID" value="GGP11968.1"/>
    <property type="molecule type" value="Genomic_DNA"/>
</dbReference>
<reference evidence="4" key="1">
    <citation type="journal article" date="2014" name="Int. J. Syst. Evol. Microbiol.">
        <title>Complete genome sequence of Corynebacterium casei LMG S-19264T (=DSM 44701T), isolated from a smear-ripened cheese.</title>
        <authorList>
            <consortium name="US DOE Joint Genome Institute (JGI-PGF)"/>
            <person name="Walter F."/>
            <person name="Albersmeier A."/>
            <person name="Kalinowski J."/>
            <person name="Ruckert C."/>
        </authorList>
    </citation>
    <scope>NUCLEOTIDE SEQUENCE</scope>
    <source>
        <strain evidence="4">CGMCC 4.7430</strain>
    </source>
</reference>
<dbReference type="InterPro" id="IPR050109">
    <property type="entry name" value="HTH-type_TetR-like_transc_reg"/>
</dbReference>
<dbReference type="SUPFAM" id="SSF46689">
    <property type="entry name" value="Homeodomain-like"/>
    <property type="match status" value="1"/>
</dbReference>
<keyword evidence="5" id="KW-1185">Reference proteome</keyword>
<dbReference type="GO" id="GO:0000976">
    <property type="term" value="F:transcription cis-regulatory region binding"/>
    <property type="evidence" value="ECO:0007669"/>
    <property type="project" value="TreeGrafter"/>
</dbReference>
<dbReference type="InterPro" id="IPR009057">
    <property type="entry name" value="Homeodomain-like_sf"/>
</dbReference>
<dbReference type="PANTHER" id="PTHR30055:SF209">
    <property type="entry name" value="POSSIBLE TRANSCRIPTIONAL REGULATORY PROTEIN (PROBABLY TETR-FAMILY)"/>
    <property type="match status" value="1"/>
</dbReference>
<dbReference type="Pfam" id="PF00440">
    <property type="entry name" value="TetR_N"/>
    <property type="match status" value="1"/>
</dbReference>
<proteinExistence type="predicted"/>
<dbReference type="Gene3D" id="1.10.357.10">
    <property type="entry name" value="Tetracycline Repressor, domain 2"/>
    <property type="match status" value="1"/>
</dbReference>
<feature type="domain" description="HTH tetR-type" evidence="3">
    <location>
        <begin position="27"/>
        <end position="87"/>
    </location>
</feature>
<gene>
    <name evidence="4" type="ORF">GCM10012278_57840</name>
</gene>
<dbReference type="PANTHER" id="PTHR30055">
    <property type="entry name" value="HTH-TYPE TRANSCRIPTIONAL REGULATOR RUTR"/>
    <property type="match status" value="1"/>
</dbReference>
<dbReference type="InterPro" id="IPR001647">
    <property type="entry name" value="HTH_TetR"/>
</dbReference>